<dbReference type="AlphaFoldDB" id="A0A3Q3N1C0"/>
<reference evidence="8" key="2">
    <citation type="submission" date="2025-09" db="UniProtKB">
        <authorList>
            <consortium name="Ensembl"/>
        </authorList>
    </citation>
    <scope>IDENTIFICATION</scope>
</reference>
<feature type="compositionally biased region" description="Polar residues" evidence="6">
    <location>
        <begin position="196"/>
        <end position="205"/>
    </location>
</feature>
<dbReference type="Ensembl" id="ENSLBET00000028944.1">
    <property type="protein sequence ID" value="ENSLBEP00000027625.1"/>
    <property type="gene ID" value="ENSLBEG00000020947.1"/>
</dbReference>
<keyword evidence="4" id="KW-0418">Kinase</keyword>
<keyword evidence="5" id="KW-0067">ATP-binding</keyword>
<evidence type="ECO:0000256" key="1">
    <source>
        <dbReference type="ARBA" id="ARBA00022527"/>
    </source>
</evidence>
<dbReference type="Proteomes" id="UP000261660">
    <property type="component" value="Unplaced"/>
</dbReference>
<dbReference type="InterPro" id="IPR011009">
    <property type="entry name" value="Kinase-like_dom_sf"/>
</dbReference>
<protein>
    <submittedName>
        <fullName evidence="8">Ribosomal protein S6 kinase related a</fullName>
    </submittedName>
</protein>
<dbReference type="GeneTree" id="ENSGT00940000160082"/>
<name>A0A3Q3N1C0_9LABR</name>
<dbReference type="STRING" id="56723.ENSLBEP00000027625"/>
<accession>A0A3Q3N1C0</accession>
<dbReference type="Gene3D" id="1.10.510.10">
    <property type="entry name" value="Transferase(Phosphotransferase) domain 1"/>
    <property type="match status" value="1"/>
</dbReference>
<feature type="region of interest" description="Disordered" evidence="6">
    <location>
        <begin position="196"/>
        <end position="221"/>
    </location>
</feature>
<dbReference type="SUPFAM" id="SSF56112">
    <property type="entry name" value="Protein kinase-like (PK-like)"/>
    <property type="match status" value="1"/>
</dbReference>
<reference evidence="8" key="1">
    <citation type="submission" date="2025-08" db="UniProtKB">
        <authorList>
            <consortium name="Ensembl"/>
        </authorList>
    </citation>
    <scope>IDENTIFICATION</scope>
</reference>
<keyword evidence="3" id="KW-0547">Nucleotide-binding</keyword>
<dbReference type="InterPro" id="IPR000719">
    <property type="entry name" value="Prot_kinase_dom"/>
</dbReference>
<evidence type="ECO:0000256" key="4">
    <source>
        <dbReference type="ARBA" id="ARBA00022777"/>
    </source>
</evidence>
<sequence length="221" mass="24918">LHWLLKGKFEEEEVQLFAAELGSALGHLRLSDFGLSRRLKRGGRLFTICGTIQYMAPEVLRGGPYNHGADWWSLGILLFSLVTGEFPVPAEPDHRSMFSKVNDFPYAIPKTSSSALTFLLSELLCKNPANRLRNLECFKMQAFFRGTSFDSLILQKKPVKVILELRTHPDWAAKAIRGLSLDYLDHFDCDRILRSPTTPTEQSPSLVDMDLSPGTEQTCET</sequence>
<dbReference type="SMART" id="SM00220">
    <property type="entry name" value="S_TKc"/>
    <property type="match status" value="1"/>
</dbReference>
<feature type="domain" description="Protein kinase" evidence="7">
    <location>
        <begin position="1"/>
        <end position="144"/>
    </location>
</feature>
<dbReference type="InParanoid" id="A0A3Q3N1C0"/>
<evidence type="ECO:0000256" key="2">
    <source>
        <dbReference type="ARBA" id="ARBA00022679"/>
    </source>
</evidence>
<evidence type="ECO:0000259" key="7">
    <source>
        <dbReference type="PROSITE" id="PS50011"/>
    </source>
</evidence>
<evidence type="ECO:0000256" key="5">
    <source>
        <dbReference type="ARBA" id="ARBA00022840"/>
    </source>
</evidence>
<dbReference type="PROSITE" id="PS50011">
    <property type="entry name" value="PROTEIN_KINASE_DOM"/>
    <property type="match status" value="1"/>
</dbReference>
<organism evidence="8 9">
    <name type="scientific">Labrus bergylta</name>
    <name type="common">ballan wrasse</name>
    <dbReference type="NCBI Taxonomy" id="56723"/>
    <lineage>
        <taxon>Eukaryota</taxon>
        <taxon>Metazoa</taxon>
        <taxon>Chordata</taxon>
        <taxon>Craniata</taxon>
        <taxon>Vertebrata</taxon>
        <taxon>Euteleostomi</taxon>
        <taxon>Actinopterygii</taxon>
        <taxon>Neopterygii</taxon>
        <taxon>Teleostei</taxon>
        <taxon>Neoteleostei</taxon>
        <taxon>Acanthomorphata</taxon>
        <taxon>Eupercaria</taxon>
        <taxon>Labriformes</taxon>
        <taxon>Labridae</taxon>
        <taxon>Labrus</taxon>
    </lineage>
</organism>
<dbReference type="PANTHER" id="PTHR24355">
    <property type="entry name" value="G PROTEIN-COUPLED RECEPTOR KINASE/RIBOSOMAL PROTEIN S6 KINASE"/>
    <property type="match status" value="1"/>
</dbReference>
<dbReference type="GO" id="GO:0004674">
    <property type="term" value="F:protein serine/threonine kinase activity"/>
    <property type="evidence" value="ECO:0007669"/>
    <property type="project" value="UniProtKB-KW"/>
</dbReference>
<evidence type="ECO:0000313" key="9">
    <source>
        <dbReference type="Proteomes" id="UP000261660"/>
    </source>
</evidence>
<dbReference type="Pfam" id="PF00069">
    <property type="entry name" value="Pkinase"/>
    <property type="match status" value="1"/>
</dbReference>
<dbReference type="PANTHER" id="PTHR24355:SF1">
    <property type="entry name" value="RIBOSOMAL PROTEIN S6 KINASE-RELATED PROTEIN"/>
    <property type="match status" value="1"/>
</dbReference>
<keyword evidence="1" id="KW-0723">Serine/threonine-protein kinase</keyword>
<keyword evidence="2" id="KW-0808">Transferase</keyword>
<dbReference type="GO" id="GO:0005524">
    <property type="term" value="F:ATP binding"/>
    <property type="evidence" value="ECO:0007669"/>
    <property type="project" value="UniProtKB-KW"/>
</dbReference>
<keyword evidence="9" id="KW-1185">Reference proteome</keyword>
<proteinExistence type="predicted"/>
<evidence type="ECO:0000256" key="6">
    <source>
        <dbReference type="SAM" id="MobiDB-lite"/>
    </source>
</evidence>
<evidence type="ECO:0000313" key="8">
    <source>
        <dbReference type="Ensembl" id="ENSLBEP00000027625.1"/>
    </source>
</evidence>
<evidence type="ECO:0000256" key="3">
    <source>
        <dbReference type="ARBA" id="ARBA00022741"/>
    </source>
</evidence>